<evidence type="ECO:0000256" key="3">
    <source>
        <dbReference type="ARBA" id="ARBA00023235"/>
    </source>
</evidence>
<comment type="caution">
    <text evidence="6">The sequence shown here is derived from an EMBL/GenBank/DDBJ whole genome shotgun (WGS) entry which is preliminary data.</text>
</comment>
<evidence type="ECO:0000313" key="7">
    <source>
        <dbReference type="Proteomes" id="UP001596379"/>
    </source>
</evidence>
<proteinExistence type="inferred from homology"/>
<dbReference type="PRINTS" id="PR00153">
    <property type="entry name" value="CSAPPISMRASE"/>
</dbReference>
<accession>A0ABW2J7A4</accession>
<evidence type="ECO:0000259" key="5">
    <source>
        <dbReference type="PROSITE" id="PS50072"/>
    </source>
</evidence>
<keyword evidence="3 4" id="KW-0413">Isomerase</keyword>
<dbReference type="InterPro" id="IPR002130">
    <property type="entry name" value="Cyclophilin-type_PPIase_dom"/>
</dbReference>
<organism evidence="6 7">
    <name type="scientific">Herminiimonas aquatilis</name>
    <dbReference type="NCBI Taxonomy" id="345342"/>
    <lineage>
        <taxon>Bacteria</taxon>
        <taxon>Pseudomonadati</taxon>
        <taxon>Pseudomonadota</taxon>
        <taxon>Betaproteobacteria</taxon>
        <taxon>Burkholderiales</taxon>
        <taxon>Oxalobacteraceae</taxon>
        <taxon>Herminiimonas</taxon>
    </lineage>
</organism>
<evidence type="ECO:0000256" key="4">
    <source>
        <dbReference type="RuleBase" id="RU363019"/>
    </source>
</evidence>
<evidence type="ECO:0000313" key="6">
    <source>
        <dbReference type="EMBL" id="MFC7299363.1"/>
    </source>
</evidence>
<comment type="function">
    <text evidence="4">PPIases accelerate the folding of proteins. It catalyzes the cis-trans isomerization of proline imidic peptide bonds in oligopeptides.</text>
</comment>
<dbReference type="Gene3D" id="2.40.100.10">
    <property type="entry name" value="Cyclophilin-like"/>
    <property type="match status" value="1"/>
</dbReference>
<comment type="similarity">
    <text evidence="1 4">Belongs to the cyclophilin-type PPIase family.</text>
</comment>
<comment type="catalytic activity">
    <reaction evidence="4">
        <text>[protein]-peptidylproline (omega=180) = [protein]-peptidylproline (omega=0)</text>
        <dbReference type="Rhea" id="RHEA:16237"/>
        <dbReference type="Rhea" id="RHEA-COMP:10747"/>
        <dbReference type="Rhea" id="RHEA-COMP:10748"/>
        <dbReference type="ChEBI" id="CHEBI:83833"/>
        <dbReference type="ChEBI" id="CHEBI:83834"/>
        <dbReference type="EC" id="5.2.1.8"/>
    </reaction>
</comment>
<dbReference type="Pfam" id="PF00160">
    <property type="entry name" value="Pro_isomerase"/>
    <property type="match status" value="1"/>
</dbReference>
<dbReference type="InterPro" id="IPR020892">
    <property type="entry name" value="Cyclophilin-type_PPIase_CS"/>
</dbReference>
<dbReference type="PANTHER" id="PTHR43246">
    <property type="entry name" value="PEPTIDYL-PROLYL CIS-TRANS ISOMERASE CYP38, CHLOROPLASTIC"/>
    <property type="match status" value="1"/>
</dbReference>
<dbReference type="GO" id="GO:0016853">
    <property type="term" value="F:isomerase activity"/>
    <property type="evidence" value="ECO:0007669"/>
    <property type="project" value="UniProtKB-KW"/>
</dbReference>
<dbReference type="PROSITE" id="PS51318">
    <property type="entry name" value="TAT"/>
    <property type="match status" value="1"/>
</dbReference>
<feature type="signal peptide" evidence="4">
    <location>
        <begin position="1"/>
        <end position="26"/>
    </location>
</feature>
<keyword evidence="2 4" id="KW-0697">Rotamase</keyword>
<feature type="chain" id="PRO_5044979567" description="Peptidyl-prolyl cis-trans isomerase" evidence="4">
    <location>
        <begin position="27"/>
        <end position="192"/>
    </location>
</feature>
<dbReference type="EC" id="5.2.1.8" evidence="4"/>
<gene>
    <name evidence="6" type="ORF">ACFQO0_13040</name>
</gene>
<reference evidence="7" key="1">
    <citation type="journal article" date="2019" name="Int. J. Syst. Evol. Microbiol.">
        <title>The Global Catalogue of Microorganisms (GCM) 10K type strain sequencing project: providing services to taxonomists for standard genome sequencing and annotation.</title>
        <authorList>
            <consortium name="The Broad Institute Genomics Platform"/>
            <consortium name="The Broad Institute Genome Sequencing Center for Infectious Disease"/>
            <person name="Wu L."/>
            <person name="Ma J."/>
        </authorList>
    </citation>
    <scope>NUCLEOTIDE SEQUENCE [LARGE SCALE GENOMIC DNA]</scope>
    <source>
        <strain evidence="7">CCUG 36956</strain>
    </source>
</reference>
<protein>
    <recommendedName>
        <fullName evidence="4">Peptidyl-prolyl cis-trans isomerase</fullName>
        <shortName evidence="4">PPIase</shortName>
        <ecNumber evidence="4">5.2.1.8</ecNumber>
    </recommendedName>
</protein>
<dbReference type="Proteomes" id="UP001596379">
    <property type="component" value="Unassembled WGS sequence"/>
</dbReference>
<dbReference type="EMBL" id="JBHTCC010000003">
    <property type="protein sequence ID" value="MFC7299363.1"/>
    <property type="molecule type" value="Genomic_DNA"/>
</dbReference>
<dbReference type="InterPro" id="IPR006311">
    <property type="entry name" value="TAT_signal"/>
</dbReference>
<evidence type="ECO:0000256" key="1">
    <source>
        <dbReference type="ARBA" id="ARBA00007365"/>
    </source>
</evidence>
<dbReference type="PROSITE" id="PS00170">
    <property type="entry name" value="CSA_PPIASE_1"/>
    <property type="match status" value="1"/>
</dbReference>
<keyword evidence="4" id="KW-0732">Signal</keyword>
<name>A0ABW2J7A4_9BURK</name>
<dbReference type="PROSITE" id="PS50072">
    <property type="entry name" value="CSA_PPIASE_2"/>
    <property type="match status" value="1"/>
</dbReference>
<dbReference type="InterPro" id="IPR044665">
    <property type="entry name" value="E_coli_cyclophilin_A-like"/>
</dbReference>
<dbReference type="RefSeq" id="WP_382235313.1">
    <property type="nucleotide sequence ID" value="NZ_JBHTCC010000003.1"/>
</dbReference>
<evidence type="ECO:0000256" key="2">
    <source>
        <dbReference type="ARBA" id="ARBA00023110"/>
    </source>
</evidence>
<keyword evidence="7" id="KW-1185">Reference proteome</keyword>
<dbReference type="CDD" id="cd01920">
    <property type="entry name" value="cyclophilin_EcCYP_like"/>
    <property type="match status" value="1"/>
</dbReference>
<dbReference type="InterPro" id="IPR029000">
    <property type="entry name" value="Cyclophilin-like_dom_sf"/>
</dbReference>
<feature type="domain" description="PPIase cyclophilin-type" evidence="5">
    <location>
        <begin position="36"/>
        <end position="190"/>
    </location>
</feature>
<dbReference type="SUPFAM" id="SSF50891">
    <property type="entry name" value="Cyclophilin-like"/>
    <property type="match status" value="1"/>
</dbReference>
<sequence length="192" mass="21132">MKFSRRRVMTLLAALSLSGAFQLAHAADAPHVVLKTNLGDIELELNPEKAPKSVENFLQYVKSGQYDGTIFHRVIGNFMIQGGGFDKNMREKQTRAPIRNEAQNGLKNDTYTIAMARTGDPHSATAQFFINTKNNNMLNYPGVDGWGYAVFGKVVKGTEVVDKIKQVSTGNRGPYQDVPVQAVVIESATITK</sequence>